<keyword evidence="4 8" id="KW-0999">Mitochondrion inner membrane</keyword>
<evidence type="ECO:0000256" key="1">
    <source>
        <dbReference type="ARBA" id="ARBA00004434"/>
    </source>
</evidence>
<evidence type="ECO:0000313" key="10">
    <source>
        <dbReference type="Proteomes" id="UP001627154"/>
    </source>
</evidence>
<gene>
    <name evidence="9" type="ORF">TKK_004677</name>
</gene>
<keyword evidence="6 8" id="KW-0496">Mitochondrion</keyword>
<sequence length="128" mass="13964">MFAVGVDGALGVAIKSSIAGGITYYTVQEGLWSSPEDSAKLYDKLYKNISPIIQKNVPQEVIKEVHELPSLGNMRSCAASYYNKGVLATFQFLADLPTHISNGIERIKQEIEKSNLLGNETTSTPNTK</sequence>
<keyword evidence="7" id="KW-0472">Membrane</keyword>
<name>A0ABD2XBI3_9HYME</name>
<evidence type="ECO:0000313" key="9">
    <source>
        <dbReference type="EMBL" id="KAL3402117.1"/>
    </source>
</evidence>
<dbReference type="AlphaFoldDB" id="A0ABD2XBI3"/>
<dbReference type="EMBL" id="JBJJXI010000037">
    <property type="protein sequence ID" value="KAL3402117.1"/>
    <property type="molecule type" value="Genomic_DNA"/>
</dbReference>
<evidence type="ECO:0000256" key="8">
    <source>
        <dbReference type="RuleBase" id="RU363009"/>
    </source>
</evidence>
<evidence type="ECO:0000256" key="4">
    <source>
        <dbReference type="ARBA" id="ARBA00022792"/>
    </source>
</evidence>
<dbReference type="Pfam" id="PF15884">
    <property type="entry name" value="QIL1"/>
    <property type="match status" value="1"/>
</dbReference>
<keyword evidence="3" id="KW-0812">Transmembrane</keyword>
<reference evidence="9 10" key="1">
    <citation type="journal article" date="2024" name="bioRxiv">
        <title>A reference genome for Trichogramma kaykai: A tiny desert-dwelling parasitoid wasp with competing sex-ratio distorters.</title>
        <authorList>
            <person name="Culotta J."/>
            <person name="Lindsey A.R."/>
        </authorList>
    </citation>
    <scope>NUCLEOTIDE SEQUENCE [LARGE SCALE GENOMIC DNA]</scope>
    <source>
        <strain evidence="9 10">KSX58</strain>
    </source>
</reference>
<evidence type="ECO:0000256" key="2">
    <source>
        <dbReference type="ARBA" id="ARBA00006771"/>
    </source>
</evidence>
<dbReference type="PANTHER" id="PTHR31816:SF3">
    <property type="entry name" value="MICOS COMPLEX SUBUNIT MIC13"/>
    <property type="match status" value="1"/>
</dbReference>
<protein>
    <recommendedName>
        <fullName evidence="8">MICOS complex subunit MIC13</fullName>
    </recommendedName>
</protein>
<comment type="function">
    <text evidence="8">Component of the MICOS complex, a large protein complex of the mitochondrial inner membrane that plays crucial roles in the maintenance of crista junctions, inner membrane architecture, and formation of contact sites to the outer membrane.</text>
</comment>
<proteinExistence type="inferred from homology"/>
<evidence type="ECO:0000256" key="6">
    <source>
        <dbReference type="ARBA" id="ARBA00023128"/>
    </source>
</evidence>
<evidence type="ECO:0000256" key="7">
    <source>
        <dbReference type="ARBA" id="ARBA00023136"/>
    </source>
</evidence>
<comment type="subcellular location">
    <subcellularLocation>
        <location evidence="1 8">Mitochondrion inner membrane</location>
        <topology evidence="1 8">Single-pass membrane protein</topology>
    </subcellularLocation>
</comment>
<comment type="subunit">
    <text evidence="8">Component of the mitochondrial contact site and cristae organizing system (MICOS) complex.</text>
</comment>
<dbReference type="GO" id="GO:0061617">
    <property type="term" value="C:MICOS complex"/>
    <property type="evidence" value="ECO:0007669"/>
    <property type="project" value="UniProtKB-UniRule"/>
</dbReference>
<dbReference type="PANTHER" id="PTHR31816">
    <property type="entry name" value="MICOS COMPLEX SUBUNIT MIC13"/>
    <property type="match status" value="1"/>
</dbReference>
<evidence type="ECO:0000256" key="5">
    <source>
        <dbReference type="ARBA" id="ARBA00022989"/>
    </source>
</evidence>
<keyword evidence="5" id="KW-1133">Transmembrane helix</keyword>
<comment type="similarity">
    <text evidence="2 8">Belongs to the MICOS complex subunit Mic13 family.</text>
</comment>
<organism evidence="9 10">
    <name type="scientific">Trichogramma kaykai</name>
    <dbReference type="NCBI Taxonomy" id="54128"/>
    <lineage>
        <taxon>Eukaryota</taxon>
        <taxon>Metazoa</taxon>
        <taxon>Ecdysozoa</taxon>
        <taxon>Arthropoda</taxon>
        <taxon>Hexapoda</taxon>
        <taxon>Insecta</taxon>
        <taxon>Pterygota</taxon>
        <taxon>Neoptera</taxon>
        <taxon>Endopterygota</taxon>
        <taxon>Hymenoptera</taxon>
        <taxon>Apocrita</taxon>
        <taxon>Proctotrupomorpha</taxon>
        <taxon>Chalcidoidea</taxon>
        <taxon>Trichogrammatidae</taxon>
        <taxon>Trichogramma</taxon>
    </lineage>
</organism>
<dbReference type="InterPro" id="IPR026769">
    <property type="entry name" value="Mic13"/>
</dbReference>
<comment type="caution">
    <text evidence="9">The sequence shown here is derived from an EMBL/GenBank/DDBJ whole genome shotgun (WGS) entry which is preliminary data.</text>
</comment>
<keyword evidence="10" id="KW-1185">Reference proteome</keyword>
<accession>A0ABD2XBI3</accession>
<evidence type="ECO:0000256" key="3">
    <source>
        <dbReference type="ARBA" id="ARBA00022692"/>
    </source>
</evidence>
<dbReference type="Proteomes" id="UP001627154">
    <property type="component" value="Unassembled WGS sequence"/>
</dbReference>